<gene>
    <name evidence="2" type="ORF">CO690_04565</name>
</gene>
<name>A0A291DHS4_9MICC</name>
<dbReference type="InterPro" id="IPR007210">
    <property type="entry name" value="ABC_Gly_betaine_transp_sub-bd"/>
</dbReference>
<organism evidence="2 3">
    <name type="scientific">Rothia mucilaginosa</name>
    <dbReference type="NCBI Taxonomy" id="43675"/>
    <lineage>
        <taxon>Bacteria</taxon>
        <taxon>Bacillati</taxon>
        <taxon>Actinomycetota</taxon>
        <taxon>Actinomycetes</taxon>
        <taxon>Micrococcales</taxon>
        <taxon>Micrococcaceae</taxon>
        <taxon>Rothia</taxon>
    </lineage>
</organism>
<evidence type="ECO:0000259" key="1">
    <source>
        <dbReference type="Pfam" id="PF04069"/>
    </source>
</evidence>
<dbReference type="GO" id="GO:0043190">
    <property type="term" value="C:ATP-binding cassette (ABC) transporter complex"/>
    <property type="evidence" value="ECO:0007669"/>
    <property type="project" value="InterPro"/>
</dbReference>
<dbReference type="InterPro" id="IPR006311">
    <property type="entry name" value="TAT_signal"/>
</dbReference>
<protein>
    <submittedName>
        <fullName evidence="2">Glycine/betaine ABC transporter substrate-binding protein</fullName>
    </submittedName>
</protein>
<dbReference type="Proteomes" id="UP000218628">
    <property type="component" value="Chromosome"/>
</dbReference>
<dbReference type="RefSeq" id="WP_096741178.1">
    <property type="nucleotide sequence ID" value="NZ_CP023510.1"/>
</dbReference>
<feature type="domain" description="ABC-type glycine betaine transport system substrate-binding" evidence="1">
    <location>
        <begin position="54"/>
        <end position="323"/>
    </location>
</feature>
<dbReference type="Pfam" id="PF04069">
    <property type="entry name" value="OpuAC"/>
    <property type="match status" value="1"/>
</dbReference>
<evidence type="ECO:0000313" key="3">
    <source>
        <dbReference type="Proteomes" id="UP000218628"/>
    </source>
</evidence>
<dbReference type="Gene3D" id="3.40.190.120">
    <property type="entry name" value="Osmoprotection protein (prox), domain 2"/>
    <property type="match status" value="1"/>
</dbReference>
<reference evidence="3" key="1">
    <citation type="submission" date="2017-09" db="EMBL/GenBank/DDBJ databases">
        <title>FDA dAtabase for Regulatory Grade micrObial Sequences (FDA-ARGOS): Supporting development and validation of Infectious Disease Dx tests.</title>
        <authorList>
            <person name="Minogue T."/>
            <person name="Wolcott M."/>
            <person name="Wasieloski L."/>
            <person name="Aguilar W."/>
            <person name="Moore D."/>
            <person name="Tallon L."/>
            <person name="Sadzewicz L."/>
            <person name="Ott S."/>
            <person name="Zhao X."/>
            <person name="Nagaraj S."/>
            <person name="Vavikolanu K."/>
            <person name="Aluvathingal J."/>
            <person name="Nadendla S."/>
            <person name="Sichtig H."/>
        </authorList>
    </citation>
    <scope>NUCLEOTIDE SEQUENCE [LARGE SCALE GENOMIC DNA]</scope>
    <source>
        <strain evidence="3">FDAARGOS_369</strain>
    </source>
</reference>
<dbReference type="SUPFAM" id="SSF53850">
    <property type="entry name" value="Periplasmic binding protein-like II"/>
    <property type="match status" value="1"/>
</dbReference>
<accession>A0A291DHS4</accession>
<dbReference type="GO" id="GO:0022857">
    <property type="term" value="F:transmembrane transporter activity"/>
    <property type="evidence" value="ECO:0007669"/>
    <property type="project" value="InterPro"/>
</dbReference>
<dbReference type="CDD" id="cd13606">
    <property type="entry name" value="PBP2_ProX_like"/>
    <property type="match status" value="1"/>
</dbReference>
<dbReference type="AlphaFoldDB" id="A0A291DHS4"/>
<sequence>MNQTPQTFTRRTVPPRAVSRRTALTAAGALGIAGILSACGLSGDKVFSGEHEGIIVGSAAFAESQILAEIYAGALARAGFNARTQLSIGAREAYLGALASGAVDVIPDYSGNLLLYLDPKATANTAQEILQALPAALGTLTTGGSGAEIRALNASEAEDKDSLVVTAQTAQKYGLRSLEDLASRCANLKLGAAPEFAERAYGIPGLKEKYGCVPAEFVPLSDGGGALTVKALLDDTVQVVDLYSTTPAIEQNQLVVLEDPKNMILAQQVLPIINTSRVPDSAAEVLNRVSAKLTTADLRTLNDRVSGTSKQEPAQAAATWLNEHGF</sequence>
<evidence type="ECO:0000313" key="2">
    <source>
        <dbReference type="EMBL" id="ATF63940.1"/>
    </source>
</evidence>
<proteinExistence type="predicted"/>
<dbReference type="PROSITE" id="PS51318">
    <property type="entry name" value="TAT"/>
    <property type="match status" value="1"/>
</dbReference>
<dbReference type="Gene3D" id="3.40.190.10">
    <property type="entry name" value="Periplasmic binding protein-like II"/>
    <property type="match status" value="1"/>
</dbReference>
<dbReference type="EMBL" id="CP023510">
    <property type="protein sequence ID" value="ATF63940.1"/>
    <property type="molecule type" value="Genomic_DNA"/>
</dbReference>